<sequence>MVERLVPDELWELFQRVVPPAPTRPQGGGRRRYGDREVLAAITSWRPPAAPGGSCRRSSARPGPRRTAVFTEWTKARVWPRLHRLILDELGSRGELDWSRCAIDSAGMRALKGGEPAGPNPVERGKNRSKIHVIAERAGLPISVAISPADLHDSQAPQPFVPGIPPIRSRRGPRRRRPAKLHGDKATTTTTCADGCARAASPPAWPAKASIPPSGWAATAGPSNAPSPGSLDAAVCTAATNARPSTSWPSPPLPALSSATADSPNETSS</sequence>
<feature type="compositionally biased region" description="Low complexity" evidence="1">
    <location>
        <begin position="186"/>
        <end position="214"/>
    </location>
</feature>
<evidence type="ECO:0000256" key="1">
    <source>
        <dbReference type="SAM" id="MobiDB-lite"/>
    </source>
</evidence>
<name>A0A9W6UX91_9ACTN</name>
<evidence type="ECO:0000313" key="2">
    <source>
        <dbReference type="EMBL" id="GLW67441.1"/>
    </source>
</evidence>
<organism evidence="2 3">
    <name type="scientific">Actinomadura rubrobrunea</name>
    <dbReference type="NCBI Taxonomy" id="115335"/>
    <lineage>
        <taxon>Bacteria</taxon>
        <taxon>Bacillati</taxon>
        <taxon>Actinomycetota</taxon>
        <taxon>Actinomycetes</taxon>
        <taxon>Streptosporangiales</taxon>
        <taxon>Thermomonosporaceae</taxon>
        <taxon>Actinomadura</taxon>
    </lineage>
</organism>
<dbReference type="EMBL" id="BSRZ01000024">
    <property type="protein sequence ID" value="GLW67441.1"/>
    <property type="molecule type" value="Genomic_DNA"/>
</dbReference>
<proteinExistence type="predicted"/>
<evidence type="ECO:0008006" key="4">
    <source>
        <dbReference type="Google" id="ProtNLM"/>
    </source>
</evidence>
<reference evidence="2" key="1">
    <citation type="submission" date="2023-02" db="EMBL/GenBank/DDBJ databases">
        <title>Actinomadura rubrobrunea NBRC 14622.</title>
        <authorList>
            <person name="Ichikawa N."/>
            <person name="Sato H."/>
            <person name="Tonouchi N."/>
        </authorList>
    </citation>
    <scope>NUCLEOTIDE SEQUENCE</scope>
    <source>
        <strain evidence="2">NBRC 14622</strain>
    </source>
</reference>
<dbReference type="Proteomes" id="UP001165124">
    <property type="component" value="Unassembled WGS sequence"/>
</dbReference>
<keyword evidence="3" id="KW-1185">Reference proteome</keyword>
<feature type="region of interest" description="Disordered" evidence="1">
    <location>
        <begin position="153"/>
        <end position="269"/>
    </location>
</feature>
<feature type="compositionally biased region" description="Low complexity" evidence="1">
    <location>
        <begin position="255"/>
        <end position="269"/>
    </location>
</feature>
<evidence type="ECO:0000313" key="3">
    <source>
        <dbReference type="Proteomes" id="UP001165124"/>
    </source>
</evidence>
<protein>
    <recommendedName>
        <fullName evidence="4">Transposase</fullName>
    </recommendedName>
</protein>
<feature type="compositionally biased region" description="Basic residues" evidence="1">
    <location>
        <begin position="168"/>
        <end position="180"/>
    </location>
</feature>
<accession>A0A9W6UX91</accession>
<comment type="caution">
    <text evidence="2">The sequence shown here is derived from an EMBL/GenBank/DDBJ whole genome shotgun (WGS) entry which is preliminary data.</text>
</comment>
<dbReference type="PANTHER" id="PTHR30007:SF1">
    <property type="entry name" value="BLR1914 PROTEIN"/>
    <property type="match status" value="1"/>
</dbReference>
<dbReference type="AlphaFoldDB" id="A0A9W6UX91"/>
<gene>
    <name evidence="2" type="ORF">Arub01_56840</name>
</gene>
<dbReference type="PANTHER" id="PTHR30007">
    <property type="entry name" value="PHP DOMAIN PROTEIN"/>
    <property type="match status" value="1"/>
</dbReference>